<dbReference type="EMBL" id="JARIHO010000006">
    <property type="protein sequence ID" value="KAJ7359277.1"/>
    <property type="molecule type" value="Genomic_DNA"/>
</dbReference>
<gene>
    <name evidence="1" type="ORF">DFH08DRAFT_952432</name>
</gene>
<evidence type="ECO:0000313" key="1">
    <source>
        <dbReference type="EMBL" id="KAJ7359277.1"/>
    </source>
</evidence>
<protein>
    <submittedName>
        <fullName evidence="1">Uncharacterized protein</fullName>
    </submittedName>
</protein>
<reference evidence="1" key="1">
    <citation type="submission" date="2023-03" db="EMBL/GenBank/DDBJ databases">
        <title>Massive genome expansion in bonnet fungi (Mycena s.s.) driven by repeated elements and novel gene families across ecological guilds.</title>
        <authorList>
            <consortium name="Lawrence Berkeley National Laboratory"/>
            <person name="Harder C.B."/>
            <person name="Miyauchi S."/>
            <person name="Viragh M."/>
            <person name="Kuo A."/>
            <person name="Thoen E."/>
            <person name="Andreopoulos B."/>
            <person name="Lu D."/>
            <person name="Skrede I."/>
            <person name="Drula E."/>
            <person name="Henrissat B."/>
            <person name="Morin E."/>
            <person name="Kohler A."/>
            <person name="Barry K."/>
            <person name="LaButti K."/>
            <person name="Morin E."/>
            <person name="Salamov A."/>
            <person name="Lipzen A."/>
            <person name="Mereny Z."/>
            <person name="Hegedus B."/>
            <person name="Baldrian P."/>
            <person name="Stursova M."/>
            <person name="Weitz H."/>
            <person name="Taylor A."/>
            <person name="Grigoriev I.V."/>
            <person name="Nagy L.G."/>
            <person name="Martin F."/>
            <person name="Kauserud H."/>
        </authorList>
    </citation>
    <scope>NUCLEOTIDE SEQUENCE</scope>
    <source>
        <strain evidence="1">CBHHK002</strain>
    </source>
</reference>
<evidence type="ECO:0000313" key="2">
    <source>
        <dbReference type="Proteomes" id="UP001218218"/>
    </source>
</evidence>
<dbReference type="AlphaFoldDB" id="A0AAD7EYG1"/>
<name>A0AAD7EYG1_9AGAR</name>
<dbReference type="Proteomes" id="UP001218218">
    <property type="component" value="Unassembled WGS sequence"/>
</dbReference>
<keyword evidence="2" id="KW-1185">Reference proteome</keyword>
<organism evidence="1 2">
    <name type="scientific">Mycena albidolilacea</name>
    <dbReference type="NCBI Taxonomy" id="1033008"/>
    <lineage>
        <taxon>Eukaryota</taxon>
        <taxon>Fungi</taxon>
        <taxon>Dikarya</taxon>
        <taxon>Basidiomycota</taxon>
        <taxon>Agaricomycotina</taxon>
        <taxon>Agaricomycetes</taxon>
        <taxon>Agaricomycetidae</taxon>
        <taxon>Agaricales</taxon>
        <taxon>Marasmiineae</taxon>
        <taxon>Mycenaceae</taxon>
        <taxon>Mycena</taxon>
    </lineage>
</organism>
<accession>A0AAD7EYG1</accession>
<proteinExistence type="predicted"/>
<comment type="caution">
    <text evidence="1">The sequence shown here is derived from an EMBL/GenBank/DDBJ whole genome shotgun (WGS) entry which is preliminary data.</text>
</comment>
<sequence length="113" mass="12375">MLLEPFAGFTSPEALTALRDLRTSNPTSHAALSQTIELSEEADNDDGDDLFHGVDVYDDCDVPLAVIFDHLLSGGSLDPNFAEELEAEPAVLGRGQRHKIAARRYQGPAWEEH</sequence>